<evidence type="ECO:0000313" key="4">
    <source>
        <dbReference type="Proteomes" id="UP001232063"/>
    </source>
</evidence>
<organism evidence="3 4">
    <name type="scientific">Xanthocytophaga agilis</name>
    <dbReference type="NCBI Taxonomy" id="3048010"/>
    <lineage>
        <taxon>Bacteria</taxon>
        <taxon>Pseudomonadati</taxon>
        <taxon>Bacteroidota</taxon>
        <taxon>Cytophagia</taxon>
        <taxon>Cytophagales</taxon>
        <taxon>Rhodocytophagaceae</taxon>
        <taxon>Xanthocytophaga</taxon>
    </lineage>
</organism>
<evidence type="ECO:0000256" key="1">
    <source>
        <dbReference type="SAM" id="Coils"/>
    </source>
</evidence>
<dbReference type="Pfam" id="PF02591">
    <property type="entry name" value="Zn_ribbon_9"/>
    <property type="match status" value="1"/>
</dbReference>
<dbReference type="RefSeq" id="WP_314509439.1">
    <property type="nucleotide sequence ID" value="NZ_JASJOU010000001.1"/>
</dbReference>
<reference evidence="3" key="1">
    <citation type="submission" date="2023-05" db="EMBL/GenBank/DDBJ databases">
        <authorList>
            <person name="Zhang X."/>
        </authorList>
    </citation>
    <scope>NUCLEOTIDE SEQUENCE</scope>
    <source>
        <strain evidence="3">BD1B2-1</strain>
    </source>
</reference>
<accession>A0AAE3R225</accession>
<dbReference type="EMBL" id="JASJOU010000001">
    <property type="protein sequence ID" value="MDJ1499899.1"/>
    <property type="molecule type" value="Genomic_DNA"/>
</dbReference>
<feature type="domain" description="C4-type zinc ribbon" evidence="2">
    <location>
        <begin position="203"/>
        <end position="233"/>
    </location>
</feature>
<proteinExistence type="predicted"/>
<dbReference type="InterPro" id="IPR052376">
    <property type="entry name" value="Oxidative_Scav/Glycosyltrans"/>
</dbReference>
<dbReference type="Gene3D" id="1.10.287.1490">
    <property type="match status" value="1"/>
</dbReference>
<comment type="caution">
    <text evidence="3">The sequence shown here is derived from an EMBL/GenBank/DDBJ whole genome shotgun (WGS) entry which is preliminary data.</text>
</comment>
<dbReference type="PANTHER" id="PTHR39082:SF1">
    <property type="entry name" value="SCAVENGER RECEPTOR CLASS A MEMBER 3"/>
    <property type="match status" value="1"/>
</dbReference>
<dbReference type="InterPro" id="IPR003743">
    <property type="entry name" value="Zf-RING_7"/>
</dbReference>
<evidence type="ECO:0000313" key="3">
    <source>
        <dbReference type="EMBL" id="MDJ1499899.1"/>
    </source>
</evidence>
<dbReference type="PANTHER" id="PTHR39082">
    <property type="entry name" value="PHOSPHOLIPASE C-BETA-2-RELATED"/>
    <property type="match status" value="1"/>
</dbReference>
<keyword evidence="1" id="KW-0175">Coiled coil</keyword>
<dbReference type="AlphaFoldDB" id="A0AAE3R225"/>
<feature type="coiled-coil region" evidence="1">
    <location>
        <begin position="115"/>
        <end position="178"/>
    </location>
</feature>
<evidence type="ECO:0000259" key="2">
    <source>
        <dbReference type="Pfam" id="PF02591"/>
    </source>
</evidence>
<dbReference type="Proteomes" id="UP001232063">
    <property type="component" value="Unassembled WGS sequence"/>
</dbReference>
<protein>
    <submittedName>
        <fullName evidence="3">C4-type zinc ribbon domain-containing protein</fullName>
    </submittedName>
</protein>
<feature type="coiled-coil region" evidence="1">
    <location>
        <begin position="36"/>
        <end position="91"/>
    </location>
</feature>
<name>A0AAE3R225_9BACT</name>
<sequence length="255" mass="29615">MELTVAQKLEALLHLQTIDSKLDEILKIRGDLPEEVQDLEDEIAGYQTRIGKFEKEIDVLDGEIEQHRLAKKDAEKLINKYKDQQMNVRNNREYDAISKEIELQNLEMELSDKRIGEANSKINRKKDEIQGVQNTLSERKKDLDNKKKELDVITSENQEEEKRLIAEREKQAEQIEDRLLRSYTKIRSNAQNGLAVVLVRRGACGGCFNIVPPQRQVEIREKKKIIVCEHCGRVFADVEEVPLEKPKKIMADLRQ</sequence>
<gene>
    <name evidence="3" type="ORF">QNI22_04555</name>
</gene>
<keyword evidence="4" id="KW-1185">Reference proteome</keyword>